<evidence type="ECO:0000313" key="2">
    <source>
        <dbReference type="EMBL" id="TKC47817.1"/>
    </source>
</evidence>
<feature type="compositionally biased region" description="Basic and acidic residues" evidence="1">
    <location>
        <begin position="89"/>
        <end position="121"/>
    </location>
</feature>
<feature type="compositionally biased region" description="Pro residues" evidence="1">
    <location>
        <begin position="305"/>
        <end position="319"/>
    </location>
</feature>
<accession>A0A4U1FEI1</accession>
<organism evidence="2 3">
    <name type="scientific">Monodon monoceros</name>
    <name type="common">Narwhal</name>
    <name type="synonym">Ceratodon monodon</name>
    <dbReference type="NCBI Taxonomy" id="40151"/>
    <lineage>
        <taxon>Eukaryota</taxon>
        <taxon>Metazoa</taxon>
        <taxon>Chordata</taxon>
        <taxon>Craniata</taxon>
        <taxon>Vertebrata</taxon>
        <taxon>Euteleostomi</taxon>
        <taxon>Mammalia</taxon>
        <taxon>Eutheria</taxon>
        <taxon>Laurasiatheria</taxon>
        <taxon>Artiodactyla</taxon>
        <taxon>Whippomorpha</taxon>
        <taxon>Cetacea</taxon>
        <taxon>Odontoceti</taxon>
        <taxon>Monodontidae</taxon>
        <taxon>Monodon</taxon>
    </lineage>
</organism>
<feature type="compositionally biased region" description="Basic and acidic residues" evidence="1">
    <location>
        <begin position="35"/>
        <end position="73"/>
    </location>
</feature>
<comment type="caution">
    <text evidence="2">The sequence shown here is derived from an EMBL/GenBank/DDBJ whole genome shotgun (WGS) entry which is preliminary data.</text>
</comment>
<gene>
    <name evidence="2" type="ORF">EI555_007179</name>
</gene>
<dbReference type="AlphaFoldDB" id="A0A4U1FEI1"/>
<dbReference type="Proteomes" id="UP000308365">
    <property type="component" value="Unassembled WGS sequence"/>
</dbReference>
<sequence>RLLLSGPPPRPIWDSRIKCALIRIRSFENKTPILRKRDCLARRGDANEPGTRETEAESERDRDMGRKESERHRQTLLNGESSPGRQRQRKSEKARPGRVGPEHGLELREEENDGARAESPKARSCRAPRPGETMPAGGSHRDRDRPRPCHRLRAAETETSGGEPARRAQRGQRAQGVEPLEGREALRPRAETPRAPEREAEPEAGGATSGGESKSPEGKRAEPAPGAARRSATAATARPAPTWRLLGAAAPRVPPARAPHRLAALPPLPAMSRTRAQRRPPAMTAARAGGEEAGARGWRRGAPALPHPASPPPPPPGPL</sequence>
<feature type="non-terminal residue" evidence="2">
    <location>
        <position position="1"/>
    </location>
</feature>
<feature type="region of interest" description="Disordered" evidence="1">
    <location>
        <begin position="33"/>
        <end position="319"/>
    </location>
</feature>
<evidence type="ECO:0000313" key="3">
    <source>
        <dbReference type="Proteomes" id="UP000308365"/>
    </source>
</evidence>
<dbReference type="EMBL" id="RWIC01000192">
    <property type="protein sequence ID" value="TKC47817.1"/>
    <property type="molecule type" value="Genomic_DNA"/>
</dbReference>
<reference evidence="3" key="1">
    <citation type="journal article" date="2019" name="IScience">
        <title>Narwhal Genome Reveals Long-Term Low Genetic Diversity despite Current Large Abundance Size.</title>
        <authorList>
            <person name="Westbury M.V."/>
            <person name="Petersen B."/>
            <person name="Garde E."/>
            <person name="Heide-Jorgensen M.P."/>
            <person name="Lorenzen E.D."/>
        </authorList>
    </citation>
    <scope>NUCLEOTIDE SEQUENCE [LARGE SCALE GENOMIC DNA]</scope>
</reference>
<evidence type="ECO:0000256" key="1">
    <source>
        <dbReference type="SAM" id="MobiDB-lite"/>
    </source>
</evidence>
<feature type="compositionally biased region" description="Low complexity" evidence="1">
    <location>
        <begin position="223"/>
        <end position="251"/>
    </location>
</feature>
<proteinExistence type="predicted"/>
<name>A0A4U1FEI1_MONMO</name>
<feature type="compositionally biased region" description="Polar residues" evidence="1">
    <location>
        <begin position="75"/>
        <end position="85"/>
    </location>
</feature>
<protein>
    <submittedName>
        <fullName evidence="2">Uncharacterized protein</fullName>
    </submittedName>
</protein>
<feature type="compositionally biased region" description="Basic and acidic residues" evidence="1">
    <location>
        <begin position="180"/>
        <end position="201"/>
    </location>
</feature>